<comment type="similarity">
    <text evidence="1 5 6">Belongs to the universal ribosomal protein uL13 family.</text>
</comment>
<dbReference type="Gene3D" id="3.90.1180.10">
    <property type="entry name" value="Ribosomal protein L13"/>
    <property type="match status" value="1"/>
</dbReference>
<organism evidence="8 9">
    <name type="scientific">Sporomusa malonica</name>
    <dbReference type="NCBI Taxonomy" id="112901"/>
    <lineage>
        <taxon>Bacteria</taxon>
        <taxon>Bacillati</taxon>
        <taxon>Bacillota</taxon>
        <taxon>Negativicutes</taxon>
        <taxon>Selenomonadales</taxon>
        <taxon>Sporomusaceae</taxon>
        <taxon>Sporomusa</taxon>
    </lineage>
</organism>
<evidence type="ECO:0000313" key="8">
    <source>
        <dbReference type="EMBL" id="SMC97401.1"/>
    </source>
</evidence>
<dbReference type="GO" id="GO:0003729">
    <property type="term" value="F:mRNA binding"/>
    <property type="evidence" value="ECO:0007669"/>
    <property type="project" value="TreeGrafter"/>
</dbReference>
<dbReference type="PANTHER" id="PTHR11545:SF2">
    <property type="entry name" value="LARGE RIBOSOMAL SUBUNIT PROTEIN UL13M"/>
    <property type="match status" value="1"/>
</dbReference>
<reference evidence="8 9" key="1">
    <citation type="submission" date="2017-04" db="EMBL/GenBank/DDBJ databases">
        <authorList>
            <person name="Afonso C.L."/>
            <person name="Miller P.J."/>
            <person name="Scott M.A."/>
            <person name="Spackman E."/>
            <person name="Goraichik I."/>
            <person name="Dimitrov K.M."/>
            <person name="Suarez D.L."/>
            <person name="Swayne D.E."/>
        </authorList>
    </citation>
    <scope>NUCLEOTIDE SEQUENCE [LARGE SCALE GENOMIC DNA]</scope>
    <source>
        <strain evidence="8 9">DSM 5090</strain>
    </source>
</reference>
<evidence type="ECO:0000256" key="6">
    <source>
        <dbReference type="RuleBase" id="RU003877"/>
    </source>
</evidence>
<dbReference type="OrthoDB" id="9801330at2"/>
<sequence length="145" mass="16169">MKTFMANPADIKRKWYVVDAEGQTLGRLAVEVAKVLRGKNKPTFTPHVDTGDHVIVVNADKIVLTGKKLEQKTYFRHSGYPGGTTFTPAGKMLADKPQRVIEMAVKGMLPKNTLGRNMYRKLNVYAGANHPHSAQQPEVLELNIR</sequence>
<dbReference type="RefSeq" id="WP_084577090.1">
    <property type="nucleotide sequence ID" value="NZ_CP155572.1"/>
</dbReference>
<dbReference type="PROSITE" id="PS00783">
    <property type="entry name" value="RIBOSOMAL_L13"/>
    <property type="match status" value="1"/>
</dbReference>
<comment type="subunit">
    <text evidence="5">Part of the 50S ribosomal subunit.</text>
</comment>
<proteinExistence type="inferred from homology"/>
<keyword evidence="3 5" id="KW-0687">Ribonucleoprotein</keyword>
<dbReference type="FunFam" id="3.90.1180.10:FF:000001">
    <property type="entry name" value="50S ribosomal protein L13"/>
    <property type="match status" value="1"/>
</dbReference>
<dbReference type="InterPro" id="IPR005822">
    <property type="entry name" value="Ribosomal_uL13"/>
</dbReference>
<dbReference type="InterPro" id="IPR023563">
    <property type="entry name" value="Ribosomal_uL13_CS"/>
</dbReference>
<keyword evidence="9" id="KW-1185">Reference proteome</keyword>
<dbReference type="EMBL" id="FWXI01000016">
    <property type="protein sequence ID" value="SMC97401.1"/>
    <property type="molecule type" value="Genomic_DNA"/>
</dbReference>
<dbReference type="GO" id="GO:0017148">
    <property type="term" value="P:negative regulation of translation"/>
    <property type="evidence" value="ECO:0007669"/>
    <property type="project" value="TreeGrafter"/>
</dbReference>
<gene>
    <name evidence="5 7" type="primary">rplM</name>
    <name evidence="8" type="ORF">SAMN04488500_11636</name>
</gene>
<evidence type="ECO:0000256" key="5">
    <source>
        <dbReference type="HAMAP-Rule" id="MF_01366"/>
    </source>
</evidence>
<evidence type="ECO:0000256" key="3">
    <source>
        <dbReference type="ARBA" id="ARBA00023274"/>
    </source>
</evidence>
<evidence type="ECO:0000256" key="2">
    <source>
        <dbReference type="ARBA" id="ARBA00022980"/>
    </source>
</evidence>
<evidence type="ECO:0000256" key="1">
    <source>
        <dbReference type="ARBA" id="ARBA00006227"/>
    </source>
</evidence>
<dbReference type="AlphaFoldDB" id="A0A1W2DIS8"/>
<evidence type="ECO:0000256" key="4">
    <source>
        <dbReference type="ARBA" id="ARBA00035201"/>
    </source>
</evidence>
<comment type="function">
    <text evidence="5 7">This protein is one of the early assembly proteins of the 50S ribosomal subunit, although it is not seen to bind rRNA by itself. It is important during the early stages of 50S assembly.</text>
</comment>
<evidence type="ECO:0000313" key="9">
    <source>
        <dbReference type="Proteomes" id="UP000192738"/>
    </source>
</evidence>
<dbReference type="PIRSF" id="PIRSF002181">
    <property type="entry name" value="Ribosomal_L13"/>
    <property type="match status" value="1"/>
</dbReference>
<evidence type="ECO:0000256" key="7">
    <source>
        <dbReference type="RuleBase" id="RU003878"/>
    </source>
</evidence>
<keyword evidence="2 5" id="KW-0689">Ribosomal protein</keyword>
<dbReference type="InterPro" id="IPR005823">
    <property type="entry name" value="Ribosomal_uL13_bac-type"/>
</dbReference>
<dbReference type="HAMAP" id="MF_01366">
    <property type="entry name" value="Ribosomal_uL13"/>
    <property type="match status" value="1"/>
</dbReference>
<dbReference type="GO" id="GO:0022625">
    <property type="term" value="C:cytosolic large ribosomal subunit"/>
    <property type="evidence" value="ECO:0007669"/>
    <property type="project" value="TreeGrafter"/>
</dbReference>
<dbReference type="CDD" id="cd00392">
    <property type="entry name" value="Ribosomal_L13"/>
    <property type="match status" value="1"/>
</dbReference>
<dbReference type="GO" id="GO:0003735">
    <property type="term" value="F:structural constituent of ribosome"/>
    <property type="evidence" value="ECO:0007669"/>
    <property type="project" value="InterPro"/>
</dbReference>
<accession>A0A1W2DIS8</accession>
<dbReference type="Pfam" id="PF00572">
    <property type="entry name" value="Ribosomal_L13"/>
    <property type="match status" value="1"/>
</dbReference>
<dbReference type="Proteomes" id="UP000192738">
    <property type="component" value="Unassembled WGS sequence"/>
</dbReference>
<protein>
    <recommendedName>
        <fullName evidence="4 5">Large ribosomal subunit protein uL13</fullName>
    </recommendedName>
</protein>
<dbReference type="STRING" id="112901.SAMN04488500_11636"/>
<dbReference type="NCBIfam" id="TIGR01066">
    <property type="entry name" value="rplM_bact"/>
    <property type="match status" value="1"/>
</dbReference>
<dbReference type="InterPro" id="IPR036899">
    <property type="entry name" value="Ribosomal_uL13_sf"/>
</dbReference>
<dbReference type="PANTHER" id="PTHR11545">
    <property type="entry name" value="RIBOSOMAL PROTEIN L13"/>
    <property type="match status" value="1"/>
</dbReference>
<name>A0A1W2DIS8_9FIRM</name>
<dbReference type="SUPFAM" id="SSF52161">
    <property type="entry name" value="Ribosomal protein L13"/>
    <property type="match status" value="1"/>
</dbReference>
<dbReference type="GO" id="GO:0006412">
    <property type="term" value="P:translation"/>
    <property type="evidence" value="ECO:0007669"/>
    <property type="project" value="UniProtKB-UniRule"/>
</dbReference>